<sequence>MKPNLTLELIEIIKNDEWMLNILKTVRNLNLPDCWIGAGFIRNKIWDHKHHKARTPLHDIDLIYFNANNCSPKIDILLEQQLTRINSTVNWSVKNQARMHIRNKQPHYNNCYHAISFWPETATAIAVKLTIDNSFQIIAPHGLEDLFNLIVKPTPHFDLEIYRKRIKNKSWQNNWPKLHIFYA</sequence>
<dbReference type="EMBL" id="MAKX01000002">
    <property type="protein sequence ID" value="OCK42858.1"/>
    <property type="molecule type" value="Genomic_DNA"/>
</dbReference>
<evidence type="ECO:0000313" key="2">
    <source>
        <dbReference type="Proteomes" id="UP000093186"/>
    </source>
</evidence>
<evidence type="ECO:0008006" key="3">
    <source>
        <dbReference type="Google" id="ProtNLM"/>
    </source>
</evidence>
<gene>
    <name evidence="1" type="ORF">BA195_08090</name>
</gene>
<dbReference type="STRING" id="447689.BA195_08090"/>
<evidence type="ECO:0000313" key="1">
    <source>
        <dbReference type="EMBL" id="OCK42858.1"/>
    </source>
</evidence>
<organism evidence="1 2">
    <name type="scientific">Tenacibaculum soleae</name>
    <dbReference type="NCBI Taxonomy" id="447689"/>
    <lineage>
        <taxon>Bacteria</taxon>
        <taxon>Pseudomonadati</taxon>
        <taxon>Bacteroidota</taxon>
        <taxon>Flavobacteriia</taxon>
        <taxon>Flavobacteriales</taxon>
        <taxon>Flavobacteriaceae</taxon>
        <taxon>Tenacibaculum</taxon>
    </lineage>
</organism>
<dbReference type="AlphaFoldDB" id="A0A1B9XZ70"/>
<comment type="caution">
    <text evidence="1">The sequence shown here is derived from an EMBL/GenBank/DDBJ whole genome shotgun (WGS) entry which is preliminary data.</text>
</comment>
<name>A0A1B9XZ70_9FLAO</name>
<dbReference type="Proteomes" id="UP000093186">
    <property type="component" value="Unassembled WGS sequence"/>
</dbReference>
<dbReference type="InterPro" id="IPR009267">
    <property type="entry name" value="NTP_transf_6"/>
</dbReference>
<protein>
    <recommendedName>
        <fullName evidence="3">Nitrate reductase</fullName>
    </recommendedName>
</protein>
<reference evidence="1 2" key="1">
    <citation type="submission" date="2016-06" db="EMBL/GenBank/DDBJ databases">
        <title>Draft Genome Sequence of Tenacibaculum soleae UCD-KL19.</title>
        <authorList>
            <person name="Eisen J.A."/>
            <person name="Coil D.A."/>
            <person name="Lujan K.M."/>
        </authorList>
    </citation>
    <scope>NUCLEOTIDE SEQUENCE [LARGE SCALE GENOMIC DNA]</scope>
    <source>
        <strain evidence="1 2">UCD-KL19</strain>
    </source>
</reference>
<keyword evidence="2" id="KW-1185">Reference proteome</keyword>
<dbReference type="PANTHER" id="PTHR39166:SF1">
    <property type="entry name" value="BLL1166 PROTEIN"/>
    <property type="match status" value="1"/>
</dbReference>
<accession>A0A1B9XZ70</accession>
<dbReference type="RefSeq" id="WP_068704305.1">
    <property type="nucleotide sequence ID" value="NZ_MAKX01000002.1"/>
</dbReference>
<dbReference type="Pfam" id="PF06042">
    <property type="entry name" value="NTP_transf_6"/>
    <property type="match status" value="1"/>
</dbReference>
<dbReference type="OrthoDB" id="1901124at2"/>
<proteinExistence type="predicted"/>
<dbReference type="PANTHER" id="PTHR39166">
    <property type="entry name" value="BLL1166 PROTEIN"/>
    <property type="match status" value="1"/>
</dbReference>